<comment type="caution">
    <text evidence="1">The sequence shown here is derived from an EMBL/GenBank/DDBJ whole genome shotgun (WGS) entry which is preliminary data.</text>
</comment>
<accession>A0A0R3MT41</accession>
<evidence type="ECO:0000313" key="2">
    <source>
        <dbReference type="Proteomes" id="UP000051660"/>
    </source>
</evidence>
<protein>
    <submittedName>
        <fullName evidence="1">Uncharacterized protein</fullName>
    </submittedName>
</protein>
<dbReference type="Proteomes" id="UP000051660">
    <property type="component" value="Unassembled WGS sequence"/>
</dbReference>
<reference evidence="1 2" key="1">
    <citation type="submission" date="2014-03" db="EMBL/GenBank/DDBJ databases">
        <title>Bradyrhizobium valentinum sp. nov., isolated from effective nodules of Lupinus mariae-josephae, a lupine endemic of basic-lime soils in Eastern Spain.</title>
        <authorList>
            <person name="Duran D."/>
            <person name="Rey L."/>
            <person name="Navarro A."/>
            <person name="Busquets A."/>
            <person name="Imperial J."/>
            <person name="Ruiz-Argueso T."/>
        </authorList>
    </citation>
    <scope>NUCLEOTIDE SEQUENCE [LARGE SCALE GENOMIC DNA]</scope>
    <source>
        <strain evidence="1 2">CCBAU 23086</strain>
    </source>
</reference>
<organism evidence="1 2">
    <name type="scientific">Bradyrhizobium lablabi</name>
    <dbReference type="NCBI Taxonomy" id="722472"/>
    <lineage>
        <taxon>Bacteria</taxon>
        <taxon>Pseudomonadati</taxon>
        <taxon>Pseudomonadota</taxon>
        <taxon>Alphaproteobacteria</taxon>
        <taxon>Hyphomicrobiales</taxon>
        <taxon>Nitrobacteraceae</taxon>
        <taxon>Bradyrhizobium</taxon>
    </lineage>
</organism>
<dbReference type="EMBL" id="LLYB01000068">
    <property type="protein sequence ID" value="KRR23330.1"/>
    <property type="molecule type" value="Genomic_DNA"/>
</dbReference>
<dbReference type="AlphaFoldDB" id="A0A0R3MT41"/>
<proteinExistence type="predicted"/>
<sequence length="263" mass="27657">MAPTVTGTNFNAPFNVSATFSNPGGTCTPGEYRQLVKGTFKVNGTTLDHVLCGQVKLQPNVLNEDGCPSGSCTAYGHRACPQDPIDQYLPQRGDGCDFMMYDAPGFSNISKGKTYSVDLSFEGRLINTAPGGTILISKTWTTTGSVVTMEPPAVASTTSLQAADKIVGVHLTHNSESGAPELHVVVTRPTGLPPLDAAAITLVMVDAAGHRAKPSRTADVHEIGNRARATASFVYTLGPGEITPASVEMTVHGGQVKMKVEKR</sequence>
<name>A0A0R3MT41_9BRAD</name>
<gene>
    <name evidence="1" type="ORF">CQ14_32435</name>
</gene>
<evidence type="ECO:0000313" key="1">
    <source>
        <dbReference type="EMBL" id="KRR23330.1"/>
    </source>
</evidence>